<dbReference type="InterPro" id="IPR005031">
    <property type="entry name" value="COQ10_START"/>
</dbReference>
<comment type="caution">
    <text evidence="3">The sequence shown here is derived from an EMBL/GenBank/DDBJ whole genome shotgun (WGS) entry which is preliminary data.</text>
</comment>
<dbReference type="Gene3D" id="1.10.1200.10">
    <property type="entry name" value="ACP-like"/>
    <property type="match status" value="1"/>
</dbReference>
<protein>
    <recommendedName>
        <fullName evidence="5">Aromatase</fullName>
    </recommendedName>
</protein>
<proteinExistence type="predicted"/>
<keyword evidence="4" id="KW-1185">Reference proteome</keyword>
<feature type="domain" description="Coenzyme Q-binding protein COQ10 START" evidence="2">
    <location>
        <begin position="96"/>
        <end position="204"/>
    </location>
</feature>
<dbReference type="RefSeq" id="WP_239118570.1">
    <property type="nucleotide sequence ID" value="NZ_BAAABP010000012.1"/>
</dbReference>
<dbReference type="Proteomes" id="UP000598174">
    <property type="component" value="Unassembled WGS sequence"/>
</dbReference>
<dbReference type="SUPFAM" id="SSF47336">
    <property type="entry name" value="ACP-like"/>
    <property type="match status" value="1"/>
</dbReference>
<evidence type="ECO:0000313" key="4">
    <source>
        <dbReference type="Proteomes" id="UP000598174"/>
    </source>
</evidence>
<evidence type="ECO:0000259" key="1">
    <source>
        <dbReference type="Pfam" id="PF00550"/>
    </source>
</evidence>
<gene>
    <name evidence="3" type="ORF">Afe05nite_80740</name>
</gene>
<dbReference type="AlphaFoldDB" id="A0A919MIP2"/>
<feature type="domain" description="Carrier" evidence="1">
    <location>
        <begin position="11"/>
        <end position="75"/>
    </location>
</feature>
<dbReference type="Gene3D" id="3.30.530.20">
    <property type="match status" value="1"/>
</dbReference>
<evidence type="ECO:0000259" key="2">
    <source>
        <dbReference type="Pfam" id="PF03364"/>
    </source>
</evidence>
<dbReference type="InterPro" id="IPR023393">
    <property type="entry name" value="START-like_dom_sf"/>
</dbReference>
<dbReference type="EMBL" id="BOMM01000080">
    <property type="protein sequence ID" value="GIE16234.1"/>
    <property type="molecule type" value="Genomic_DNA"/>
</dbReference>
<dbReference type="InterPro" id="IPR009081">
    <property type="entry name" value="PP-bd_ACP"/>
</dbReference>
<dbReference type="CDD" id="cd08860">
    <property type="entry name" value="TcmN_ARO-CYC_like"/>
    <property type="match status" value="1"/>
</dbReference>
<reference evidence="3" key="1">
    <citation type="submission" date="2021-01" db="EMBL/GenBank/DDBJ databases">
        <title>Whole genome shotgun sequence of Actinoplanes ferrugineus NBRC 15555.</title>
        <authorList>
            <person name="Komaki H."/>
            <person name="Tamura T."/>
        </authorList>
    </citation>
    <scope>NUCLEOTIDE SEQUENCE</scope>
    <source>
        <strain evidence="3">NBRC 15555</strain>
    </source>
</reference>
<organism evidence="3 4">
    <name type="scientific">Paractinoplanes ferrugineus</name>
    <dbReference type="NCBI Taxonomy" id="113564"/>
    <lineage>
        <taxon>Bacteria</taxon>
        <taxon>Bacillati</taxon>
        <taxon>Actinomycetota</taxon>
        <taxon>Actinomycetes</taxon>
        <taxon>Micromonosporales</taxon>
        <taxon>Micromonosporaceae</taxon>
        <taxon>Paractinoplanes</taxon>
    </lineage>
</organism>
<dbReference type="InterPro" id="IPR036736">
    <property type="entry name" value="ACP-like_sf"/>
</dbReference>
<evidence type="ECO:0000313" key="3">
    <source>
        <dbReference type="EMBL" id="GIE16234.1"/>
    </source>
</evidence>
<name>A0A919MIP2_9ACTN</name>
<sequence>MSDRYLSLHTLGALVSRKTGVPVDTTALAARPATVSDLGIDSLGWLGVVGELENEYDLSLDDGEAIETLPAMVSYVNRMLDGGTRTPGHTDNRVVIAAPLPIVWSMTNDVESWPKLFSEYASAEILERHGDRVLFRLATHPDETGTVYRWVSERVPDEATHTVRAHRVETGFFEYMDIEWRYTEVEGGVEMRWIQDFATKPGAPATTEGMTAYINENSAVQMERIRGIVEAAAGSPR</sequence>
<dbReference type="Pfam" id="PF00550">
    <property type="entry name" value="PP-binding"/>
    <property type="match status" value="1"/>
</dbReference>
<accession>A0A919MIP2</accession>
<dbReference type="SUPFAM" id="SSF55961">
    <property type="entry name" value="Bet v1-like"/>
    <property type="match status" value="1"/>
</dbReference>
<dbReference type="Pfam" id="PF03364">
    <property type="entry name" value="Polyketide_cyc"/>
    <property type="match status" value="1"/>
</dbReference>
<evidence type="ECO:0008006" key="5">
    <source>
        <dbReference type="Google" id="ProtNLM"/>
    </source>
</evidence>